<dbReference type="InterPro" id="IPR008978">
    <property type="entry name" value="HSP20-like_chaperone"/>
</dbReference>
<name>A0ABD6EF89_9BILA</name>
<accession>A0ABD6EF89</accession>
<comment type="similarity">
    <text evidence="1">Belongs to the SHQ1 family.</text>
</comment>
<protein>
    <recommendedName>
        <fullName evidence="2">Protein SHQ1 homolog</fullName>
    </recommendedName>
</protein>
<dbReference type="PANTHER" id="PTHR12967">
    <property type="entry name" value="PROTEIN SHQ1 HOMOLOG"/>
    <property type="match status" value="1"/>
</dbReference>
<evidence type="ECO:0000256" key="1">
    <source>
        <dbReference type="ARBA" id="ARBA00005607"/>
    </source>
</evidence>
<dbReference type="Pfam" id="PF21413">
    <property type="entry name" value="SHQ1-like_CS"/>
    <property type="match status" value="1"/>
</dbReference>
<evidence type="ECO:0000313" key="5">
    <source>
        <dbReference type="Proteomes" id="UP001608902"/>
    </source>
</evidence>
<evidence type="ECO:0000256" key="2">
    <source>
        <dbReference type="ARBA" id="ARBA00013750"/>
    </source>
</evidence>
<dbReference type="InterPro" id="IPR048696">
    <property type="entry name" value="SHQ1-like_CS"/>
</dbReference>
<dbReference type="InterPro" id="IPR039742">
    <property type="entry name" value="Shq1"/>
</dbReference>
<dbReference type="InterPro" id="IPR007009">
    <property type="entry name" value="Shq1_C"/>
</dbReference>
<sequence>MPKMETSDGDQMSGCQMSGCQTSGCQGSVPLYMCIHILTCNFEGDCSISMITPVFAITQDENYLFITIRAPYANVKDTEIDYDEKMFYFSSTPYYLRLHLSHNVINDESGSAKYDSEKGTFLVKVPKKTKGEQFVNLDMINELLKPTSVSASKLVEEVDGENRDDLIVQKEPEEEERVMDELCVKFGYGFGWRRHGVLGRLIDEIGHLIDLEEPETSVIDDRLALCVEYDQLSFQADHYLADLFETEEGLENCLHYQLPSSSFALSSADREQLKNIPSRKLPGLTESEDRDVALSLVDILFAYLYDVRTTFGEHSVESGWTISKLSPSLSFLLRWNSPFEALCGAIRRSLCYPLYRHWELSQMVVQDLTQVLRRGEWHCIV</sequence>
<feature type="domain" description="CS" evidence="3">
    <location>
        <begin position="50"/>
        <end position="138"/>
    </location>
</feature>
<dbReference type="PANTHER" id="PTHR12967:SF0">
    <property type="entry name" value="PROTEIN SHQ1 HOMOLOG"/>
    <property type="match status" value="1"/>
</dbReference>
<dbReference type="SUPFAM" id="SSF49764">
    <property type="entry name" value="HSP20-like chaperones"/>
    <property type="match status" value="1"/>
</dbReference>
<dbReference type="Pfam" id="PF04925">
    <property type="entry name" value="SHQ1"/>
    <property type="match status" value="1"/>
</dbReference>
<dbReference type="InterPro" id="IPR007052">
    <property type="entry name" value="CS_dom"/>
</dbReference>
<reference evidence="4 5" key="1">
    <citation type="submission" date="2024-08" db="EMBL/GenBank/DDBJ databases">
        <title>Gnathostoma spinigerum genome.</title>
        <authorList>
            <person name="Gonzalez-Bertolin B."/>
            <person name="Monzon S."/>
            <person name="Zaballos A."/>
            <person name="Jimenez P."/>
            <person name="Dekumyoy P."/>
            <person name="Varona S."/>
            <person name="Cuesta I."/>
            <person name="Sumanam S."/>
            <person name="Adisakwattana P."/>
            <person name="Gasser R.B."/>
            <person name="Hernandez-Gonzalez A."/>
            <person name="Young N.D."/>
            <person name="Perteguer M.J."/>
        </authorList>
    </citation>
    <scope>NUCLEOTIDE SEQUENCE [LARGE SCALE GENOMIC DNA]</scope>
    <source>
        <strain evidence="4">AL3</strain>
        <tissue evidence="4">Liver</tissue>
    </source>
</reference>
<dbReference type="EMBL" id="JBGFUD010001803">
    <property type="protein sequence ID" value="MFH4976779.1"/>
    <property type="molecule type" value="Genomic_DNA"/>
</dbReference>
<dbReference type="PROSITE" id="PS51203">
    <property type="entry name" value="CS"/>
    <property type="match status" value="1"/>
</dbReference>
<dbReference type="Proteomes" id="UP001608902">
    <property type="component" value="Unassembled WGS sequence"/>
</dbReference>
<keyword evidence="5" id="KW-1185">Reference proteome</keyword>
<organism evidence="4 5">
    <name type="scientific">Gnathostoma spinigerum</name>
    <dbReference type="NCBI Taxonomy" id="75299"/>
    <lineage>
        <taxon>Eukaryota</taxon>
        <taxon>Metazoa</taxon>
        <taxon>Ecdysozoa</taxon>
        <taxon>Nematoda</taxon>
        <taxon>Chromadorea</taxon>
        <taxon>Rhabditida</taxon>
        <taxon>Spirurina</taxon>
        <taxon>Gnathostomatomorpha</taxon>
        <taxon>Gnathostomatoidea</taxon>
        <taxon>Gnathostomatidae</taxon>
        <taxon>Gnathostoma</taxon>
    </lineage>
</organism>
<evidence type="ECO:0000313" key="4">
    <source>
        <dbReference type="EMBL" id="MFH4976779.1"/>
    </source>
</evidence>
<dbReference type="Gene3D" id="2.60.40.790">
    <property type="match status" value="1"/>
</dbReference>
<proteinExistence type="inferred from homology"/>
<dbReference type="CDD" id="cd06463">
    <property type="entry name" value="p23_like"/>
    <property type="match status" value="1"/>
</dbReference>
<gene>
    <name evidence="4" type="ORF">AB6A40_003488</name>
</gene>
<comment type="caution">
    <text evidence="4">The sequence shown here is derived from an EMBL/GenBank/DDBJ whole genome shotgun (WGS) entry which is preliminary data.</text>
</comment>
<evidence type="ECO:0000259" key="3">
    <source>
        <dbReference type="PROSITE" id="PS51203"/>
    </source>
</evidence>
<dbReference type="AlphaFoldDB" id="A0ABD6EF89"/>